<comment type="caution">
    <text evidence="2">The sequence shown here is derived from an EMBL/GenBank/DDBJ whole genome shotgun (WGS) entry which is preliminary data.</text>
</comment>
<feature type="region of interest" description="Disordered" evidence="1">
    <location>
        <begin position="41"/>
        <end position="60"/>
    </location>
</feature>
<protein>
    <recommendedName>
        <fullName evidence="4">Bacteriophage SP-beta YorD domain-containing protein</fullName>
    </recommendedName>
</protein>
<dbReference type="EMBL" id="JBHIRY010000009">
    <property type="protein sequence ID" value="MFB5761097.1"/>
    <property type="molecule type" value="Genomic_DNA"/>
</dbReference>
<sequence length="213" mass="23556">MKAVPKVDKNGLFIEDVIMDDSFTGVVPFYADQLVTAELQPETDAEETDEQPEEEPQPAGYIVGVPLPAGLYKPRFDLAAWESYQEAVSSALDEYQAAYDEWATLPEEERGEAPEYVPPEQPALWVEGLTQEEIDELTKPPIEEPNETDLIGQQLTQMKLQAMQQTAIVDSLGQELTAAKINNMQLQQMISSLGSELAATKLEIISLKGADQV</sequence>
<dbReference type="RefSeq" id="WP_375520240.1">
    <property type="nucleotide sequence ID" value="NZ_JBHIRY010000009.1"/>
</dbReference>
<evidence type="ECO:0000256" key="1">
    <source>
        <dbReference type="SAM" id="MobiDB-lite"/>
    </source>
</evidence>
<reference evidence="2 3" key="1">
    <citation type="submission" date="2024-09" db="EMBL/GenBank/DDBJ databases">
        <title>Paenibacillus zeirhizospherea sp. nov., isolated from surface of the maize (Zea mays) roots in a horticulture field, Hungary.</title>
        <authorList>
            <person name="Marton D."/>
            <person name="Farkas M."/>
            <person name="Bedics A."/>
            <person name="Toth E."/>
            <person name="Tancsics A."/>
            <person name="Boka K."/>
            <person name="Marati G."/>
            <person name="Kriszt B."/>
            <person name="Cserhati M."/>
        </authorList>
    </citation>
    <scope>NUCLEOTIDE SEQUENCE [LARGE SCALE GENOMIC DNA]</scope>
    <source>
        <strain evidence="2 3">JCM 18446</strain>
    </source>
</reference>
<organism evidence="2 3">
    <name type="scientific">Paenibacillus medicaginis</name>
    <dbReference type="NCBI Taxonomy" id="1470560"/>
    <lineage>
        <taxon>Bacteria</taxon>
        <taxon>Bacillati</taxon>
        <taxon>Bacillota</taxon>
        <taxon>Bacilli</taxon>
        <taxon>Bacillales</taxon>
        <taxon>Paenibacillaceae</taxon>
        <taxon>Paenibacillus</taxon>
    </lineage>
</organism>
<feature type="compositionally biased region" description="Acidic residues" evidence="1">
    <location>
        <begin position="41"/>
        <end position="56"/>
    </location>
</feature>
<proteinExistence type="predicted"/>
<name>A0ABV5C478_9BACL</name>
<keyword evidence="3" id="KW-1185">Reference proteome</keyword>
<accession>A0ABV5C478</accession>
<evidence type="ECO:0008006" key="4">
    <source>
        <dbReference type="Google" id="ProtNLM"/>
    </source>
</evidence>
<dbReference type="Proteomes" id="UP001580430">
    <property type="component" value="Unassembled WGS sequence"/>
</dbReference>
<gene>
    <name evidence="2" type="ORF">ACE5LO_11915</name>
</gene>
<evidence type="ECO:0000313" key="2">
    <source>
        <dbReference type="EMBL" id="MFB5761097.1"/>
    </source>
</evidence>
<evidence type="ECO:0000313" key="3">
    <source>
        <dbReference type="Proteomes" id="UP001580430"/>
    </source>
</evidence>